<keyword evidence="2" id="KW-0902">Two-component regulatory system</keyword>
<dbReference type="Gene3D" id="3.40.50.2300">
    <property type="match status" value="1"/>
</dbReference>
<dbReference type="InterPro" id="IPR001789">
    <property type="entry name" value="Sig_transdc_resp-reg_receiver"/>
</dbReference>
<gene>
    <name evidence="10" type="ORF">NF556_01080</name>
</gene>
<dbReference type="Pfam" id="PF00072">
    <property type="entry name" value="Response_reg"/>
    <property type="match status" value="1"/>
</dbReference>
<keyword evidence="11" id="KW-1185">Reference proteome</keyword>
<dbReference type="CDD" id="cd00383">
    <property type="entry name" value="trans_reg_C"/>
    <property type="match status" value="1"/>
</dbReference>
<evidence type="ECO:0000313" key="10">
    <source>
        <dbReference type="EMBL" id="USQ80286.1"/>
    </source>
</evidence>
<dbReference type="RefSeq" id="WP_252593662.1">
    <property type="nucleotide sequence ID" value="NZ_CP099489.1"/>
</dbReference>
<evidence type="ECO:0000313" key="11">
    <source>
        <dbReference type="Proteomes" id="UP001056455"/>
    </source>
</evidence>
<keyword evidence="4 7" id="KW-0238">DNA-binding</keyword>
<keyword evidence="5" id="KW-0804">Transcription</keyword>
<dbReference type="InterPro" id="IPR039420">
    <property type="entry name" value="WalR-like"/>
</dbReference>
<sequence length="239" mass="26819">MPEMEQRPVVLLVDDEAEITANLAQILARSGFDVHTAADGAEALTAVTTLDPDLVVSDVLMPGLDGRELLRRLRADDRWTPVILLTQVGESYERAAALDEGADDYLNKPFDPQELISRIRAVLRRHRQGSADLARRDRLRSDGLELDRVGRRVFLDGTEVTLTPRTVALLDYLMSRPGELHTRERLLSSVWGYDFPVSTRAVDHRVAELRRTLGEDASQPRWVETVQGMGYRFCGKVSA</sequence>
<organism evidence="10 11">
    <name type="scientific">Ornithinimicrobium faecis</name>
    <dbReference type="NCBI Taxonomy" id="2934158"/>
    <lineage>
        <taxon>Bacteria</taxon>
        <taxon>Bacillati</taxon>
        <taxon>Actinomycetota</taxon>
        <taxon>Actinomycetes</taxon>
        <taxon>Micrococcales</taxon>
        <taxon>Ornithinimicrobiaceae</taxon>
        <taxon>Ornithinimicrobium</taxon>
    </lineage>
</organism>
<evidence type="ECO:0000256" key="6">
    <source>
        <dbReference type="PROSITE-ProRule" id="PRU00169"/>
    </source>
</evidence>
<keyword evidence="3" id="KW-0805">Transcription regulation</keyword>
<evidence type="ECO:0000256" key="1">
    <source>
        <dbReference type="ARBA" id="ARBA00022553"/>
    </source>
</evidence>
<evidence type="ECO:0000256" key="7">
    <source>
        <dbReference type="PROSITE-ProRule" id="PRU01091"/>
    </source>
</evidence>
<dbReference type="SMART" id="SM00448">
    <property type="entry name" value="REC"/>
    <property type="match status" value="1"/>
</dbReference>
<keyword evidence="1 6" id="KW-0597">Phosphoprotein</keyword>
<evidence type="ECO:0000256" key="3">
    <source>
        <dbReference type="ARBA" id="ARBA00023015"/>
    </source>
</evidence>
<dbReference type="PROSITE" id="PS50110">
    <property type="entry name" value="RESPONSE_REGULATORY"/>
    <property type="match status" value="1"/>
</dbReference>
<feature type="modified residue" description="4-aspartylphosphate" evidence="6">
    <location>
        <position position="58"/>
    </location>
</feature>
<protein>
    <submittedName>
        <fullName evidence="10">Response regulator transcription factor</fullName>
    </submittedName>
</protein>
<dbReference type="Pfam" id="PF00486">
    <property type="entry name" value="Trans_reg_C"/>
    <property type="match status" value="1"/>
</dbReference>
<proteinExistence type="predicted"/>
<evidence type="ECO:0000256" key="5">
    <source>
        <dbReference type="ARBA" id="ARBA00023163"/>
    </source>
</evidence>
<feature type="domain" description="OmpR/PhoB-type" evidence="9">
    <location>
        <begin position="136"/>
        <end position="235"/>
    </location>
</feature>
<dbReference type="Proteomes" id="UP001056455">
    <property type="component" value="Chromosome"/>
</dbReference>
<dbReference type="SUPFAM" id="SSF52172">
    <property type="entry name" value="CheY-like"/>
    <property type="match status" value="1"/>
</dbReference>
<dbReference type="InterPro" id="IPR001867">
    <property type="entry name" value="OmpR/PhoB-type_DNA-bd"/>
</dbReference>
<evidence type="ECO:0000259" key="8">
    <source>
        <dbReference type="PROSITE" id="PS50110"/>
    </source>
</evidence>
<dbReference type="SMART" id="SM00862">
    <property type="entry name" value="Trans_reg_C"/>
    <property type="match status" value="1"/>
</dbReference>
<accession>A0ABY4YUI4</accession>
<evidence type="ECO:0000256" key="4">
    <source>
        <dbReference type="ARBA" id="ARBA00023125"/>
    </source>
</evidence>
<dbReference type="PROSITE" id="PS51755">
    <property type="entry name" value="OMPR_PHOB"/>
    <property type="match status" value="1"/>
</dbReference>
<name>A0ABY4YUI4_9MICO</name>
<dbReference type="InterPro" id="IPR036388">
    <property type="entry name" value="WH-like_DNA-bd_sf"/>
</dbReference>
<dbReference type="PANTHER" id="PTHR48111">
    <property type="entry name" value="REGULATOR OF RPOS"/>
    <property type="match status" value="1"/>
</dbReference>
<feature type="domain" description="Response regulatory" evidence="8">
    <location>
        <begin position="9"/>
        <end position="123"/>
    </location>
</feature>
<dbReference type="EMBL" id="CP099489">
    <property type="protein sequence ID" value="USQ80286.1"/>
    <property type="molecule type" value="Genomic_DNA"/>
</dbReference>
<evidence type="ECO:0000256" key="2">
    <source>
        <dbReference type="ARBA" id="ARBA00023012"/>
    </source>
</evidence>
<feature type="DNA-binding region" description="OmpR/PhoB-type" evidence="7">
    <location>
        <begin position="136"/>
        <end position="235"/>
    </location>
</feature>
<dbReference type="PANTHER" id="PTHR48111:SF1">
    <property type="entry name" value="TWO-COMPONENT RESPONSE REGULATOR ORR33"/>
    <property type="match status" value="1"/>
</dbReference>
<evidence type="ECO:0000259" key="9">
    <source>
        <dbReference type="PROSITE" id="PS51755"/>
    </source>
</evidence>
<dbReference type="Gene3D" id="1.10.10.10">
    <property type="entry name" value="Winged helix-like DNA-binding domain superfamily/Winged helix DNA-binding domain"/>
    <property type="match status" value="1"/>
</dbReference>
<reference evidence="10" key="1">
    <citation type="submission" date="2022-06" db="EMBL/GenBank/DDBJ databases">
        <title>Ornithinimicrobium HY1793.</title>
        <authorList>
            <person name="Huang Y."/>
        </authorList>
    </citation>
    <scope>NUCLEOTIDE SEQUENCE</scope>
    <source>
        <strain evidence="10">HY1793</strain>
    </source>
</reference>
<dbReference type="InterPro" id="IPR011006">
    <property type="entry name" value="CheY-like_superfamily"/>
</dbReference>